<keyword evidence="2" id="KW-0472">Membrane</keyword>
<sequence length="347" mass="38029">MHRASQAASQANKAPHQLAMKMKSRTSLVLGSCAAIAALRGADAFVPPTGGFATARSSAVHVSSTSSRRGCSGVERSARPRRTGRQQEGQGDALMAQMTDEEMALDQALIQRVTQEVEAESGVELDQLINPAKVINLERDLVKLRAALEDEPGTDREAIEEEIAKKESTLVKEKRMYMQGWLKKVFVGQAVITTILGGLMASDQVPFFPHVDISIQVLGFWFVWLFTVPSLRARKPGASEKVALDIAFLATPVVSFAMPFITKEPVPIYWANIATLVACYGYGFTVGKPDDGEGGASKSQPKWLKFIFKSLDFGSGQERGVRGAARDRLNEKKQEKQEQEQEEQSQD</sequence>
<keyword evidence="2" id="KW-1133">Transmembrane helix</keyword>
<evidence type="ECO:0000256" key="1">
    <source>
        <dbReference type="SAM" id="MobiDB-lite"/>
    </source>
</evidence>
<gene>
    <name evidence="3" type="ORF">Esi_0322_0006</name>
</gene>
<dbReference type="Proteomes" id="UP000002630">
    <property type="component" value="Unassembled WGS sequence"/>
</dbReference>
<reference evidence="3 4" key="1">
    <citation type="journal article" date="2010" name="Nature">
        <title>The Ectocarpus genome and the independent evolution of multicellularity in brown algae.</title>
        <authorList>
            <person name="Cock J.M."/>
            <person name="Sterck L."/>
            <person name="Rouze P."/>
            <person name="Scornet D."/>
            <person name="Allen A.E."/>
            <person name="Amoutzias G."/>
            <person name="Anthouard V."/>
            <person name="Artiguenave F."/>
            <person name="Aury J.M."/>
            <person name="Badger J.H."/>
            <person name="Beszteri B."/>
            <person name="Billiau K."/>
            <person name="Bonnet E."/>
            <person name="Bothwell J.H."/>
            <person name="Bowler C."/>
            <person name="Boyen C."/>
            <person name="Brownlee C."/>
            <person name="Carrano C.J."/>
            <person name="Charrier B."/>
            <person name="Cho G.Y."/>
            <person name="Coelho S.M."/>
            <person name="Collen J."/>
            <person name="Corre E."/>
            <person name="Da Silva C."/>
            <person name="Delage L."/>
            <person name="Delaroque N."/>
            <person name="Dittami S.M."/>
            <person name="Doulbeau S."/>
            <person name="Elias M."/>
            <person name="Farnham G."/>
            <person name="Gachon C.M."/>
            <person name="Gschloessl B."/>
            <person name="Heesch S."/>
            <person name="Jabbari K."/>
            <person name="Jubin C."/>
            <person name="Kawai H."/>
            <person name="Kimura K."/>
            <person name="Kloareg B."/>
            <person name="Kupper F.C."/>
            <person name="Lang D."/>
            <person name="Le Bail A."/>
            <person name="Leblanc C."/>
            <person name="Lerouge P."/>
            <person name="Lohr M."/>
            <person name="Lopez P.J."/>
            <person name="Martens C."/>
            <person name="Maumus F."/>
            <person name="Michel G."/>
            <person name="Miranda-Saavedra D."/>
            <person name="Morales J."/>
            <person name="Moreau H."/>
            <person name="Motomura T."/>
            <person name="Nagasato C."/>
            <person name="Napoli C.A."/>
            <person name="Nelson D.R."/>
            <person name="Nyvall-Collen P."/>
            <person name="Peters A.F."/>
            <person name="Pommier C."/>
            <person name="Potin P."/>
            <person name="Poulain J."/>
            <person name="Quesneville H."/>
            <person name="Read B."/>
            <person name="Rensing S.A."/>
            <person name="Ritter A."/>
            <person name="Rousvoal S."/>
            <person name="Samanta M."/>
            <person name="Samson G."/>
            <person name="Schroeder D.C."/>
            <person name="Segurens B."/>
            <person name="Strittmatter M."/>
            <person name="Tonon T."/>
            <person name="Tregear J.W."/>
            <person name="Valentin K."/>
            <person name="von Dassow P."/>
            <person name="Yamagishi T."/>
            <person name="Van de Peer Y."/>
            <person name="Wincker P."/>
        </authorList>
    </citation>
    <scope>NUCLEOTIDE SEQUENCE [LARGE SCALE GENOMIC DNA]</scope>
    <source>
        <strain evidence="4">Ec32 / CCAP1310/4</strain>
    </source>
</reference>
<feature type="region of interest" description="Disordered" evidence="1">
    <location>
        <begin position="316"/>
        <end position="347"/>
    </location>
</feature>
<organism evidence="3 4">
    <name type="scientific">Ectocarpus siliculosus</name>
    <name type="common">Brown alga</name>
    <name type="synonym">Conferva siliculosa</name>
    <dbReference type="NCBI Taxonomy" id="2880"/>
    <lineage>
        <taxon>Eukaryota</taxon>
        <taxon>Sar</taxon>
        <taxon>Stramenopiles</taxon>
        <taxon>Ochrophyta</taxon>
        <taxon>PX clade</taxon>
        <taxon>Phaeophyceae</taxon>
        <taxon>Ectocarpales</taxon>
        <taxon>Ectocarpaceae</taxon>
        <taxon>Ectocarpus</taxon>
    </lineage>
</organism>
<name>D8LL49_ECTSI</name>
<protein>
    <submittedName>
        <fullName evidence="3">Uncharacterized protein</fullName>
    </submittedName>
</protein>
<dbReference type="EMBL" id="FN649760">
    <property type="protein sequence ID" value="CBN79668.1"/>
    <property type="molecule type" value="Genomic_DNA"/>
</dbReference>
<dbReference type="PANTHER" id="PTHR36359">
    <property type="entry name" value="PROTEIN RESISTANCE TO PHYTOPHTHORA 1, CHLOROPLASTIC"/>
    <property type="match status" value="1"/>
</dbReference>
<feature type="region of interest" description="Disordered" evidence="1">
    <location>
        <begin position="64"/>
        <end position="91"/>
    </location>
</feature>
<dbReference type="PANTHER" id="PTHR36359:SF1">
    <property type="entry name" value="PROTEIN RESISTANCE TO PHYTOPHTHORA 1, CHLOROPLASTIC"/>
    <property type="match status" value="1"/>
</dbReference>
<keyword evidence="4" id="KW-1185">Reference proteome</keyword>
<keyword evidence="2" id="KW-0812">Transmembrane</keyword>
<proteinExistence type="predicted"/>
<feature type="transmembrane region" description="Helical" evidence="2">
    <location>
        <begin position="243"/>
        <end position="262"/>
    </location>
</feature>
<evidence type="ECO:0000313" key="3">
    <source>
        <dbReference type="EMBL" id="CBN79668.1"/>
    </source>
</evidence>
<feature type="transmembrane region" description="Helical" evidence="2">
    <location>
        <begin position="213"/>
        <end position="231"/>
    </location>
</feature>
<dbReference type="InterPro" id="IPR044966">
    <property type="entry name" value="RPH1"/>
</dbReference>
<dbReference type="AlphaFoldDB" id="D8LL49"/>
<dbReference type="GO" id="GO:0006952">
    <property type="term" value="P:defense response"/>
    <property type="evidence" value="ECO:0007669"/>
    <property type="project" value="InterPro"/>
</dbReference>
<dbReference type="OrthoDB" id="424372at2759"/>
<dbReference type="eggNOG" id="ENOG502QSK6">
    <property type="taxonomic scope" value="Eukaryota"/>
</dbReference>
<evidence type="ECO:0000313" key="4">
    <source>
        <dbReference type="Proteomes" id="UP000002630"/>
    </source>
</evidence>
<feature type="compositionally biased region" description="Basic and acidic residues" evidence="1">
    <location>
        <begin position="319"/>
        <end position="339"/>
    </location>
</feature>
<dbReference type="STRING" id="2880.D8LL49"/>
<accession>D8LL49</accession>
<evidence type="ECO:0000256" key="2">
    <source>
        <dbReference type="SAM" id="Phobius"/>
    </source>
</evidence>
<feature type="transmembrane region" description="Helical" evidence="2">
    <location>
        <begin position="268"/>
        <end position="287"/>
    </location>
</feature>
<dbReference type="InParanoid" id="D8LL49"/>